<evidence type="ECO:0000256" key="5">
    <source>
        <dbReference type="SAM" id="Phobius"/>
    </source>
</evidence>
<dbReference type="OrthoDB" id="8062037at2759"/>
<evidence type="ECO:0000256" key="2">
    <source>
        <dbReference type="ARBA" id="ARBA00022771"/>
    </source>
</evidence>
<proteinExistence type="predicted"/>
<dbReference type="SUPFAM" id="SSF57850">
    <property type="entry name" value="RING/U-box"/>
    <property type="match status" value="1"/>
</dbReference>
<dbReference type="GO" id="GO:0016567">
    <property type="term" value="P:protein ubiquitination"/>
    <property type="evidence" value="ECO:0007669"/>
    <property type="project" value="TreeGrafter"/>
</dbReference>
<evidence type="ECO:0000256" key="4">
    <source>
        <dbReference type="PROSITE-ProRule" id="PRU00175"/>
    </source>
</evidence>
<evidence type="ECO:0000256" key="3">
    <source>
        <dbReference type="ARBA" id="ARBA00022833"/>
    </source>
</evidence>
<keyword evidence="1" id="KW-0479">Metal-binding</keyword>
<feature type="transmembrane region" description="Helical" evidence="5">
    <location>
        <begin position="50"/>
        <end position="68"/>
    </location>
</feature>
<keyword evidence="2 4" id="KW-0863">Zinc-finger</keyword>
<dbReference type="PROSITE" id="PS50089">
    <property type="entry name" value="ZF_RING_2"/>
    <property type="match status" value="1"/>
</dbReference>
<dbReference type="Gene3D" id="3.30.40.10">
    <property type="entry name" value="Zinc/RING finger domain, C3HC4 (zinc finger)"/>
    <property type="match status" value="1"/>
</dbReference>
<sequence>MTSTTQGLFYLHSSQNRRLYPISDYPITHLLDRINIHCRMLKQPIYKKRFLYAFIFLLLWTLIDAFFFRLQVQVYNAIFGPFHFNQKQFVEYVNQYKNDQSFLSQFARIEYIQVELNEDNIQNSISKYDTIRRYSNPRTRDNHIATYKRITHPSIYVKLPTNSQKRFHLHHPIHFQSYSIQTLQCIVRNLPFNSAYTYRTWTEKSEYIQYINKEYEKNSTEFNKAVLTKCGVLIGFLYRPLYERGFTGRGEHTFTSDDIALNMTHMELNEDTIQNSINKYDTIRRYSNPRTRDNHIATYKRITHPSIYVKLPTSSQKRFHVHHPIHFQSYSIQTLQCIIRNLPFNSAYTYRTWTEKSEYIQYINKEYEKNSTEFNKAVLTKCGVLIGFLYRPLYERGFTGRGEHTFTSDDIALNMTHSYYFFYLLLFFGLIFICLCLICLINFILYLLNIIKFKVFHPFGIWSLSLKLSPDVIEELYLLNVGGSPHEQLLELDRFIKESSYKYAEKLVIIRNASDELFVALLKMNENEGLDLTDELSPFIVCPVTDIRKMTHNNGICYGKDSSWIPWPWPWPVIVTDEYEYANWLHHKLLEISDVYKQRHEQRLRYEPNSEPLQDGTHPILRLGTIEYRNTRQRRPQVNMTATHDSPLSALIHEENNNQRFKIERQTTIEYFNNLSASTSPATAEFIARFRLEHEHNHQVVNEDMMKEQNTCTVCMEDLKINQFYARWPCSDAVPHLFHYDCMLELLRMRNTCPNCRYEVEDTPIE</sequence>
<organism evidence="7 8">
    <name type="scientific">Adineta steineri</name>
    <dbReference type="NCBI Taxonomy" id="433720"/>
    <lineage>
        <taxon>Eukaryota</taxon>
        <taxon>Metazoa</taxon>
        <taxon>Spiralia</taxon>
        <taxon>Gnathifera</taxon>
        <taxon>Rotifera</taxon>
        <taxon>Eurotatoria</taxon>
        <taxon>Bdelloidea</taxon>
        <taxon>Adinetida</taxon>
        <taxon>Adinetidae</taxon>
        <taxon>Adineta</taxon>
    </lineage>
</organism>
<dbReference type="Proteomes" id="UP000663891">
    <property type="component" value="Unassembled WGS sequence"/>
</dbReference>
<dbReference type="EMBL" id="CAJNON010000020">
    <property type="protein sequence ID" value="CAF0796884.1"/>
    <property type="molecule type" value="Genomic_DNA"/>
</dbReference>
<evidence type="ECO:0000313" key="8">
    <source>
        <dbReference type="Proteomes" id="UP000663891"/>
    </source>
</evidence>
<accession>A0A813SLQ3</accession>
<evidence type="ECO:0000259" key="6">
    <source>
        <dbReference type="PROSITE" id="PS50089"/>
    </source>
</evidence>
<reference evidence="7" key="1">
    <citation type="submission" date="2021-02" db="EMBL/GenBank/DDBJ databases">
        <authorList>
            <person name="Nowell W R."/>
        </authorList>
    </citation>
    <scope>NUCLEOTIDE SEQUENCE</scope>
</reference>
<keyword evidence="5" id="KW-0472">Membrane</keyword>
<keyword evidence="5" id="KW-0812">Transmembrane</keyword>
<dbReference type="GO" id="GO:0061630">
    <property type="term" value="F:ubiquitin protein ligase activity"/>
    <property type="evidence" value="ECO:0007669"/>
    <property type="project" value="TreeGrafter"/>
</dbReference>
<dbReference type="InterPro" id="IPR001841">
    <property type="entry name" value="Znf_RING"/>
</dbReference>
<dbReference type="GO" id="GO:0008270">
    <property type="term" value="F:zinc ion binding"/>
    <property type="evidence" value="ECO:0007669"/>
    <property type="project" value="UniProtKB-KW"/>
</dbReference>
<feature type="transmembrane region" description="Helical" evidence="5">
    <location>
        <begin position="420"/>
        <end position="448"/>
    </location>
</feature>
<comment type="caution">
    <text evidence="7">The sequence shown here is derived from an EMBL/GenBank/DDBJ whole genome shotgun (WGS) entry which is preliminary data.</text>
</comment>
<dbReference type="InterPro" id="IPR013083">
    <property type="entry name" value="Znf_RING/FYVE/PHD"/>
</dbReference>
<keyword evidence="3" id="KW-0862">Zinc</keyword>
<keyword evidence="5" id="KW-1133">Transmembrane helix</keyword>
<feature type="domain" description="RING-type" evidence="6">
    <location>
        <begin position="712"/>
        <end position="757"/>
    </location>
</feature>
<dbReference type="PANTHER" id="PTHR15710:SF243">
    <property type="entry name" value="E3 UBIQUITIN-PROTEIN LIGASE PRAJA-2 ISOFORM X1"/>
    <property type="match status" value="1"/>
</dbReference>
<dbReference type="PANTHER" id="PTHR15710">
    <property type="entry name" value="E3 UBIQUITIN-PROTEIN LIGASE PRAJA"/>
    <property type="match status" value="1"/>
</dbReference>
<dbReference type="GO" id="GO:0005737">
    <property type="term" value="C:cytoplasm"/>
    <property type="evidence" value="ECO:0007669"/>
    <property type="project" value="TreeGrafter"/>
</dbReference>
<dbReference type="Pfam" id="PF13639">
    <property type="entry name" value="zf-RING_2"/>
    <property type="match status" value="1"/>
</dbReference>
<dbReference type="AlphaFoldDB" id="A0A813SLQ3"/>
<evidence type="ECO:0000313" key="7">
    <source>
        <dbReference type="EMBL" id="CAF0796884.1"/>
    </source>
</evidence>
<gene>
    <name evidence="7" type="ORF">VCS650_LOCUS3800</name>
</gene>
<protein>
    <recommendedName>
        <fullName evidence="6">RING-type domain-containing protein</fullName>
    </recommendedName>
</protein>
<name>A0A813SLQ3_9BILA</name>
<evidence type="ECO:0000256" key="1">
    <source>
        <dbReference type="ARBA" id="ARBA00022723"/>
    </source>
</evidence>